<dbReference type="InterPro" id="IPR014710">
    <property type="entry name" value="RmlC-like_jellyroll"/>
</dbReference>
<feature type="domain" description="Cyclic nucleotide-binding" evidence="1">
    <location>
        <begin position="13"/>
        <end position="114"/>
    </location>
</feature>
<dbReference type="InterPro" id="IPR018490">
    <property type="entry name" value="cNMP-bd_dom_sf"/>
</dbReference>
<proteinExistence type="predicted"/>
<protein>
    <submittedName>
        <fullName evidence="2">Cyclic nucleotide-binding domain-containing protein</fullName>
    </submittedName>
</protein>
<dbReference type="Pfam" id="PF00027">
    <property type="entry name" value="cNMP_binding"/>
    <property type="match status" value="1"/>
</dbReference>
<dbReference type="SMART" id="SM00100">
    <property type="entry name" value="cNMP"/>
    <property type="match status" value="1"/>
</dbReference>
<dbReference type="AlphaFoldDB" id="A0A9X2EPL7"/>
<accession>A0A9X2EPL7</accession>
<dbReference type="EMBL" id="JALBWM010000105">
    <property type="protein sequence ID" value="MCO1336112.1"/>
    <property type="molecule type" value="Genomic_DNA"/>
</dbReference>
<gene>
    <name evidence="2" type="ORF">MO867_17410</name>
</gene>
<evidence type="ECO:0000313" key="3">
    <source>
        <dbReference type="Proteomes" id="UP001139028"/>
    </source>
</evidence>
<reference evidence="2" key="1">
    <citation type="journal article" date="2022" name="Arch. Microbiol.">
        <title>Microbulbifer okhotskensis sp. nov., isolated from a deep bottom sediment of the Okhotsk Sea.</title>
        <authorList>
            <person name="Romanenko L."/>
            <person name="Kurilenko V."/>
            <person name="Otstavnykh N."/>
            <person name="Velansky P."/>
            <person name="Isaeva M."/>
            <person name="Mikhailov V."/>
        </authorList>
    </citation>
    <scope>NUCLEOTIDE SEQUENCE</scope>
    <source>
        <strain evidence="2">OS29</strain>
    </source>
</reference>
<dbReference type="Gene3D" id="2.60.120.10">
    <property type="entry name" value="Jelly Rolls"/>
    <property type="match status" value="1"/>
</dbReference>
<keyword evidence="3" id="KW-1185">Reference proteome</keyword>
<dbReference type="PROSITE" id="PS50042">
    <property type="entry name" value="CNMP_BINDING_3"/>
    <property type="match status" value="1"/>
</dbReference>
<dbReference type="SUPFAM" id="SSF51206">
    <property type="entry name" value="cAMP-binding domain-like"/>
    <property type="match status" value="1"/>
</dbReference>
<name>A0A9X2EPL7_9GAMM</name>
<evidence type="ECO:0000259" key="1">
    <source>
        <dbReference type="PROSITE" id="PS50042"/>
    </source>
</evidence>
<dbReference type="Proteomes" id="UP001139028">
    <property type="component" value="Unassembled WGS sequence"/>
</dbReference>
<comment type="caution">
    <text evidence="2">The sequence shown here is derived from an EMBL/GenBank/DDBJ whole genome shotgun (WGS) entry which is preliminary data.</text>
</comment>
<dbReference type="CDD" id="cd00038">
    <property type="entry name" value="CAP_ED"/>
    <property type="match status" value="1"/>
</dbReference>
<sequence>MKNIASLLHEHPFFHGLSGGDLNFLATCAENSRYKEGEYLAKESAPANHFFLIRSGRVAVETFVPNHGPLCLMTLQDGDIFGWSWLYPPYLTAFDARALSPVRCLRLGGKCLREKCESEPRLGFELMKRFARIATERLQAARIQLLDVYGPHPSQNPVQRRPHL</sequence>
<dbReference type="InterPro" id="IPR000595">
    <property type="entry name" value="cNMP-bd_dom"/>
</dbReference>
<organism evidence="2 3">
    <name type="scientific">Microbulbifer okhotskensis</name>
    <dbReference type="NCBI Taxonomy" id="2926617"/>
    <lineage>
        <taxon>Bacteria</taxon>
        <taxon>Pseudomonadati</taxon>
        <taxon>Pseudomonadota</taxon>
        <taxon>Gammaproteobacteria</taxon>
        <taxon>Cellvibrionales</taxon>
        <taxon>Microbulbiferaceae</taxon>
        <taxon>Microbulbifer</taxon>
    </lineage>
</organism>
<evidence type="ECO:0000313" key="2">
    <source>
        <dbReference type="EMBL" id="MCO1336112.1"/>
    </source>
</evidence>
<dbReference type="RefSeq" id="WP_252471512.1">
    <property type="nucleotide sequence ID" value="NZ_JALBWM010000105.1"/>
</dbReference>